<feature type="domain" description="N-acetyltransferase" evidence="4">
    <location>
        <begin position="1"/>
        <end position="127"/>
    </location>
</feature>
<dbReference type="Gene3D" id="3.40.50.620">
    <property type="entry name" value="HUPs"/>
    <property type="match status" value="1"/>
</dbReference>
<reference evidence="5 6" key="1">
    <citation type="submission" date="2018-08" db="EMBL/GenBank/DDBJ databases">
        <title>Draft genome sequence of Psychrilyobacter sp. strain SD5 isolated from Black Sea water.</title>
        <authorList>
            <person name="Yadav S."/>
            <person name="Villanueva L."/>
            <person name="Damste J.S.S."/>
        </authorList>
    </citation>
    <scope>NUCLEOTIDE SEQUENCE [LARGE SCALE GENOMIC DNA]</scope>
    <source>
        <strain evidence="5 6">SD5</strain>
    </source>
</reference>
<keyword evidence="3 5" id="KW-0436">Ligase</keyword>
<dbReference type="InterPro" id="IPR005216">
    <property type="entry name" value="Citrate_lyase_ligase"/>
</dbReference>
<dbReference type="PROSITE" id="PS51186">
    <property type="entry name" value="GNAT"/>
    <property type="match status" value="1"/>
</dbReference>
<dbReference type="InterPro" id="IPR013166">
    <property type="entry name" value="Citrate_lyase_ligase_C"/>
</dbReference>
<sequence>MNYIVEKLHLTNAEEVNEVRSFLAAFQLDYEKDIDYTVVIRDSNKIIATCSKAKDVLKGFAVDNSLHGEGITNLLIKAIQDRLFQEGIFHSFIFTKPAYETTFKSFGYKVIASVEEVTLLEYGFNDIHKSLATMKNLYNIDTTTPKTALVMNCNPFTLGHRYLIEQASLKSEEVLIFIVEEDKSLFPFIDRYHMVKDGVADLKNVTVIPGGKYIISSATFPAYFLREETKVLSAYTKLDATVFSEYFCKQFNITKRMLGEEPYCPVTRNYNESLVNVLENHGVEVEIIPRKRISTPENYISASKVRNLIKKEGREALEHLSDFIPAVTLNYLRSEEGKEVIKKIINSNTPH</sequence>
<evidence type="ECO:0000313" key="6">
    <source>
        <dbReference type="Proteomes" id="UP000263486"/>
    </source>
</evidence>
<keyword evidence="6" id="KW-1185">Reference proteome</keyword>
<organism evidence="5 6">
    <name type="scientific">Psychrilyobacter piezotolerans</name>
    <dbReference type="NCBI Taxonomy" id="2293438"/>
    <lineage>
        <taxon>Bacteria</taxon>
        <taxon>Fusobacteriati</taxon>
        <taxon>Fusobacteriota</taxon>
        <taxon>Fusobacteriia</taxon>
        <taxon>Fusobacteriales</taxon>
        <taxon>Fusobacteriaceae</taxon>
        <taxon>Psychrilyobacter</taxon>
    </lineage>
</organism>
<dbReference type="SUPFAM" id="SSF52374">
    <property type="entry name" value="Nucleotidylyl transferase"/>
    <property type="match status" value="1"/>
</dbReference>
<dbReference type="GO" id="GO:0008771">
    <property type="term" value="F:[citrate (pro-3S)-lyase] ligase activity"/>
    <property type="evidence" value="ECO:0007669"/>
    <property type="project" value="UniProtKB-EC"/>
</dbReference>
<evidence type="ECO:0000256" key="1">
    <source>
        <dbReference type="ARBA" id="ARBA00022741"/>
    </source>
</evidence>
<evidence type="ECO:0000256" key="3">
    <source>
        <dbReference type="PIRNR" id="PIRNR005751"/>
    </source>
</evidence>
<dbReference type="InterPro" id="IPR014729">
    <property type="entry name" value="Rossmann-like_a/b/a_fold"/>
</dbReference>
<dbReference type="InterPro" id="IPR016181">
    <property type="entry name" value="Acyl_CoA_acyltransferase"/>
</dbReference>
<dbReference type="SMART" id="SM00764">
    <property type="entry name" value="Citrate_ly_lig"/>
    <property type="match status" value="1"/>
</dbReference>
<dbReference type="NCBIfam" id="TIGR00124">
    <property type="entry name" value="cit_ly_ligase"/>
    <property type="match status" value="1"/>
</dbReference>
<dbReference type="InterPro" id="IPR004821">
    <property type="entry name" value="Cyt_trans-like"/>
</dbReference>
<keyword evidence="2 3" id="KW-0067">ATP-binding</keyword>
<dbReference type="Proteomes" id="UP000263486">
    <property type="component" value="Unassembled WGS sequence"/>
</dbReference>
<dbReference type="InterPro" id="IPR000182">
    <property type="entry name" value="GNAT_dom"/>
</dbReference>
<accession>A0ABX9KKR0</accession>
<dbReference type="EC" id="6.2.1.22" evidence="3"/>
<name>A0ABX9KKR0_9FUSO</name>
<dbReference type="PANTHER" id="PTHR40599:SF1">
    <property type="entry name" value="[CITRATE [PRO-3S]-LYASE] LIGASE"/>
    <property type="match status" value="1"/>
</dbReference>
<keyword evidence="1 3" id="KW-0547">Nucleotide-binding</keyword>
<dbReference type="PIRSF" id="PIRSF005751">
    <property type="entry name" value="Acet_citr_lig"/>
    <property type="match status" value="1"/>
</dbReference>
<dbReference type="Pfam" id="PF08218">
    <property type="entry name" value="Citrate_ly_lig"/>
    <property type="match status" value="1"/>
</dbReference>
<protein>
    <recommendedName>
        <fullName evidence="3">[Citrate [pro-3S]-lyase] ligase</fullName>
        <ecNumber evidence="3">6.2.1.22</ecNumber>
    </recommendedName>
</protein>
<dbReference type="RefSeq" id="WP_114640853.1">
    <property type="nucleotide sequence ID" value="NZ_JAACIO010000001.1"/>
</dbReference>
<dbReference type="SUPFAM" id="SSF55729">
    <property type="entry name" value="Acyl-CoA N-acyltransferases (Nat)"/>
    <property type="match status" value="1"/>
</dbReference>
<dbReference type="EMBL" id="QUAJ01000001">
    <property type="protein sequence ID" value="REI43133.1"/>
    <property type="molecule type" value="Genomic_DNA"/>
</dbReference>
<proteinExistence type="predicted"/>
<dbReference type="NCBIfam" id="TIGR00125">
    <property type="entry name" value="cyt_tran_rel"/>
    <property type="match status" value="1"/>
</dbReference>
<dbReference type="Gene3D" id="3.40.630.30">
    <property type="match status" value="1"/>
</dbReference>
<gene>
    <name evidence="5" type="primary">citC</name>
    <name evidence="5" type="ORF">DYH56_00330</name>
</gene>
<comment type="catalytic activity">
    <reaction evidence="3">
        <text>holo-[citrate lyase ACP] + acetate + ATP = acetyl-[citrate lyase ACP] + AMP + diphosphate</text>
        <dbReference type="Rhea" id="RHEA:23788"/>
        <dbReference type="Rhea" id="RHEA-COMP:10158"/>
        <dbReference type="Rhea" id="RHEA-COMP:13710"/>
        <dbReference type="ChEBI" id="CHEBI:30089"/>
        <dbReference type="ChEBI" id="CHEBI:30616"/>
        <dbReference type="ChEBI" id="CHEBI:33019"/>
        <dbReference type="ChEBI" id="CHEBI:82683"/>
        <dbReference type="ChEBI" id="CHEBI:137976"/>
        <dbReference type="ChEBI" id="CHEBI:456215"/>
        <dbReference type="EC" id="6.2.1.22"/>
    </reaction>
</comment>
<evidence type="ECO:0000256" key="2">
    <source>
        <dbReference type="ARBA" id="ARBA00022840"/>
    </source>
</evidence>
<comment type="function">
    <text evidence="3">Acetylation of prosthetic group (2-(5''-phosphoribosyl)-3'-dephosphocoenzyme-A) of the gamma subunit of citrate lyase.</text>
</comment>
<comment type="caution">
    <text evidence="5">The sequence shown here is derived from an EMBL/GenBank/DDBJ whole genome shotgun (WGS) entry which is preliminary data.</text>
</comment>
<evidence type="ECO:0000259" key="4">
    <source>
        <dbReference type="PROSITE" id="PS51186"/>
    </source>
</evidence>
<evidence type="ECO:0000313" key="5">
    <source>
        <dbReference type="EMBL" id="REI43133.1"/>
    </source>
</evidence>
<dbReference type="PANTHER" id="PTHR40599">
    <property type="entry name" value="[CITRATE [PRO-3S]-LYASE] LIGASE"/>
    <property type="match status" value="1"/>
</dbReference>